<feature type="transmembrane region" description="Helical" evidence="5">
    <location>
        <begin position="106"/>
        <end position="124"/>
    </location>
</feature>
<organism evidence="7 8">
    <name type="scientific">Triplophysa tibetana</name>
    <dbReference type="NCBI Taxonomy" id="1572043"/>
    <lineage>
        <taxon>Eukaryota</taxon>
        <taxon>Metazoa</taxon>
        <taxon>Chordata</taxon>
        <taxon>Craniata</taxon>
        <taxon>Vertebrata</taxon>
        <taxon>Euteleostomi</taxon>
        <taxon>Actinopterygii</taxon>
        <taxon>Neopterygii</taxon>
        <taxon>Teleostei</taxon>
        <taxon>Ostariophysi</taxon>
        <taxon>Cypriniformes</taxon>
        <taxon>Nemacheilidae</taxon>
        <taxon>Triplophysa</taxon>
    </lineage>
</organism>
<dbReference type="GO" id="GO:0048011">
    <property type="term" value="P:neurotrophin TRK receptor signaling pathway"/>
    <property type="evidence" value="ECO:0007669"/>
    <property type="project" value="TreeGrafter"/>
</dbReference>
<feature type="region of interest" description="Disordered" evidence="4">
    <location>
        <begin position="1"/>
        <end position="23"/>
    </location>
</feature>
<gene>
    <name evidence="7" type="ORF">E1301_Tti017145</name>
</gene>
<evidence type="ECO:0000256" key="4">
    <source>
        <dbReference type="SAM" id="MobiDB-lite"/>
    </source>
</evidence>
<dbReference type="EMBL" id="SOYY01000004">
    <property type="protein sequence ID" value="KAA0721848.1"/>
    <property type="molecule type" value="Genomic_DNA"/>
</dbReference>
<evidence type="ECO:0000313" key="7">
    <source>
        <dbReference type="EMBL" id="KAA0721848.1"/>
    </source>
</evidence>
<evidence type="ECO:0000256" key="5">
    <source>
        <dbReference type="SAM" id="Phobius"/>
    </source>
</evidence>
<sequence>MFMQCSTSSSSPPETPQTGGDRAEFTQLPSKDVSFGGSMSELSSPKALTFDLLNMVISFKWMAFYLEPITDTVEVVRYLLGWRMPWCSLLSYILLNILFLTLSEGVWISLLLLGVSAPAMLGYLGDRCKSVSSEIAAQRKKHYAVQRKDLQTVQMSKQEAMLEVKGMLKRIDDLLTQACVYAEIVYKVVYWESHAVSSMFYGSVLTAVCLLYAAPAGLSLSVLNSALFLWNKDFCRVLLELKEFVFPSRVQPYEETEPCDSDQGQLLDRTPTPTSVEDLSPGNIEEAEEAEPDDEFKDAIEETQLVLPDTPLVLVDDEDISSGVPEFDTVSDNGLLSRNEPIRSKVSKLTEKLRKRVPSNTGLNCSNCGVSFLYLKYPRDYTDGTVCKFQTKFPSELDSRIERTLFEDTVKTLNNYYAEAEKIGGQSYLEGCLACLTVYLIFLCIETRYDKVLKKISRYIQEQNEKIYAPRGLLITDPIERGMRVCLSADVCDVMHLT</sequence>
<evidence type="ECO:0000259" key="6">
    <source>
        <dbReference type="Pfam" id="PF10256"/>
    </source>
</evidence>
<dbReference type="Pfam" id="PF10256">
    <property type="entry name" value="Erf4"/>
    <property type="match status" value="1"/>
</dbReference>
<dbReference type="InterPro" id="IPR019383">
    <property type="entry name" value="Golgin_A_7/ERF4"/>
</dbReference>
<dbReference type="GO" id="GO:0072659">
    <property type="term" value="P:protein localization to plasma membrane"/>
    <property type="evidence" value="ECO:0007669"/>
    <property type="project" value="InterPro"/>
</dbReference>
<dbReference type="GO" id="GO:0071787">
    <property type="term" value="P:endoplasmic reticulum tubular network formation"/>
    <property type="evidence" value="ECO:0007669"/>
    <property type="project" value="InterPro"/>
</dbReference>
<evidence type="ECO:0000256" key="2">
    <source>
        <dbReference type="ARBA" id="ARBA00022753"/>
    </source>
</evidence>
<evidence type="ECO:0000256" key="3">
    <source>
        <dbReference type="ARBA" id="ARBA00023136"/>
    </source>
</evidence>
<name>A0A5A9PJ48_9TELE</name>
<evidence type="ECO:0000256" key="1">
    <source>
        <dbReference type="ARBA" id="ARBA00004608"/>
    </source>
</evidence>
<reference evidence="7 8" key="1">
    <citation type="journal article" date="2019" name="Mol. Ecol. Resour.">
        <title>Chromosome-level genome assembly of Triplophysa tibetana, a fish adapted to the harsh high-altitude environment of the Tibetan Plateau.</title>
        <authorList>
            <person name="Yang X."/>
            <person name="Liu H."/>
            <person name="Ma Z."/>
            <person name="Zou Y."/>
            <person name="Zou M."/>
            <person name="Mao Y."/>
            <person name="Li X."/>
            <person name="Wang H."/>
            <person name="Chen T."/>
            <person name="Wang W."/>
            <person name="Yang R."/>
        </authorList>
    </citation>
    <scope>NUCLEOTIDE SEQUENCE [LARGE SCALE GENOMIC DNA]</scope>
    <source>
        <strain evidence="7">TTIB1903HZAU</strain>
        <tissue evidence="7">Muscle</tissue>
    </source>
</reference>
<keyword evidence="5" id="KW-0812">Transmembrane</keyword>
<feature type="region of interest" description="Disordered" evidence="4">
    <location>
        <begin position="254"/>
        <end position="292"/>
    </location>
</feature>
<dbReference type="GO" id="GO:0045773">
    <property type="term" value="P:positive regulation of axon extension"/>
    <property type="evidence" value="ECO:0007669"/>
    <property type="project" value="TreeGrafter"/>
</dbReference>
<keyword evidence="2" id="KW-0967">Endosome</keyword>
<comment type="caution">
    <text evidence="7">The sequence shown here is derived from an EMBL/GenBank/DDBJ whole genome shotgun (WGS) entry which is preliminary data.</text>
</comment>
<dbReference type="PANTHER" id="PTHR14543:SF1">
    <property type="entry name" value="PROTRUDIN"/>
    <property type="match status" value="1"/>
</dbReference>
<dbReference type="GO" id="GO:0032584">
    <property type="term" value="C:growth cone membrane"/>
    <property type="evidence" value="ECO:0007669"/>
    <property type="project" value="TreeGrafter"/>
</dbReference>
<proteinExistence type="predicted"/>
<dbReference type="PANTHER" id="PTHR14543">
    <property type="entry name" value="PROTRUDIN"/>
    <property type="match status" value="1"/>
</dbReference>
<dbReference type="InterPro" id="IPR042405">
    <property type="entry name" value="Protrudin"/>
</dbReference>
<feature type="domain" description="Golgin subfamily A member 7/ERF4" evidence="6">
    <location>
        <begin position="378"/>
        <end position="485"/>
    </location>
</feature>
<feature type="transmembrane region" description="Helical" evidence="5">
    <location>
        <begin position="204"/>
        <end position="230"/>
    </location>
</feature>
<accession>A0A5A9PJ48</accession>
<keyword evidence="3 5" id="KW-0472">Membrane</keyword>
<protein>
    <submittedName>
        <fullName evidence="7">Protrudin Zinc finger FYVE domain-containing protein 27</fullName>
    </submittedName>
</protein>
<feature type="compositionally biased region" description="Low complexity" evidence="4">
    <location>
        <begin position="1"/>
        <end position="18"/>
    </location>
</feature>
<dbReference type="GO" id="GO:0010008">
    <property type="term" value="C:endosome membrane"/>
    <property type="evidence" value="ECO:0007669"/>
    <property type="project" value="UniProtKB-SubCell"/>
</dbReference>
<dbReference type="GO" id="GO:0071782">
    <property type="term" value="C:endoplasmic reticulum tubular network"/>
    <property type="evidence" value="ECO:0007669"/>
    <property type="project" value="TreeGrafter"/>
</dbReference>
<keyword evidence="8" id="KW-1185">Reference proteome</keyword>
<dbReference type="GO" id="GO:0016192">
    <property type="term" value="P:vesicle-mediated transport"/>
    <property type="evidence" value="ECO:0007669"/>
    <property type="project" value="InterPro"/>
</dbReference>
<dbReference type="AlphaFoldDB" id="A0A5A9PJ48"/>
<feature type="transmembrane region" description="Helical" evidence="5">
    <location>
        <begin position="78"/>
        <end position="100"/>
    </location>
</feature>
<dbReference type="GO" id="GO:0031175">
    <property type="term" value="P:neuron projection development"/>
    <property type="evidence" value="ECO:0007669"/>
    <property type="project" value="TreeGrafter"/>
</dbReference>
<keyword evidence="5" id="KW-1133">Transmembrane helix</keyword>
<comment type="subcellular location">
    <subcellularLocation>
        <location evidence="1">Endosome membrane</location>
    </subcellularLocation>
</comment>
<dbReference type="Proteomes" id="UP000324632">
    <property type="component" value="Chromosome 4"/>
</dbReference>
<evidence type="ECO:0000313" key="8">
    <source>
        <dbReference type="Proteomes" id="UP000324632"/>
    </source>
</evidence>